<dbReference type="InterPro" id="IPR023393">
    <property type="entry name" value="START-like_dom_sf"/>
</dbReference>
<evidence type="ECO:0000256" key="1">
    <source>
        <dbReference type="ARBA" id="ARBA00006817"/>
    </source>
</evidence>
<dbReference type="AlphaFoldDB" id="A0A9W6LBQ6"/>
<dbReference type="SUPFAM" id="SSF55961">
    <property type="entry name" value="Bet v1-like"/>
    <property type="match status" value="1"/>
</dbReference>
<dbReference type="Gene3D" id="3.30.530.20">
    <property type="match status" value="1"/>
</dbReference>
<sequence length="160" mass="17456">MGTTTRGSAVVTLPADDQILIVREFAAPAAAVYRAWTEPELVKRWWAGTMGTVTSAEIDLRVGGGWRWVMEANGGFEVAFHGEYRELVPGGRIVTTEVFEGMPDAYAVNTLDFTESDGRTTLTVLVQHQNQEHRDAHIESGMEGGMQTSLDALEDVAVSL</sequence>
<dbReference type="Proteomes" id="UP001143463">
    <property type="component" value="Unassembled WGS sequence"/>
</dbReference>
<protein>
    <recommendedName>
        <fullName evidence="2">Activator of Hsp90 ATPase homologue 1/2-like C-terminal domain-containing protein</fullName>
    </recommendedName>
</protein>
<evidence type="ECO:0000313" key="4">
    <source>
        <dbReference type="Proteomes" id="UP001143463"/>
    </source>
</evidence>
<gene>
    <name evidence="3" type="ORF">GCM10017577_62590</name>
</gene>
<organism evidence="3 4">
    <name type="scientific">Pseudonocardia halophobica</name>
    <dbReference type="NCBI Taxonomy" id="29401"/>
    <lineage>
        <taxon>Bacteria</taxon>
        <taxon>Bacillati</taxon>
        <taxon>Actinomycetota</taxon>
        <taxon>Actinomycetes</taxon>
        <taxon>Pseudonocardiales</taxon>
        <taxon>Pseudonocardiaceae</taxon>
        <taxon>Pseudonocardia</taxon>
    </lineage>
</organism>
<dbReference type="RefSeq" id="WP_037051737.1">
    <property type="nucleotide sequence ID" value="NZ_BAAAUZ010000056.1"/>
</dbReference>
<dbReference type="InterPro" id="IPR013538">
    <property type="entry name" value="ASHA1/2-like_C"/>
</dbReference>
<reference evidence="3" key="1">
    <citation type="journal article" date="2014" name="Int. J. Syst. Evol. Microbiol.">
        <title>Complete genome sequence of Corynebacterium casei LMG S-19264T (=DSM 44701T), isolated from a smear-ripened cheese.</title>
        <authorList>
            <consortium name="US DOE Joint Genome Institute (JGI-PGF)"/>
            <person name="Walter F."/>
            <person name="Albersmeier A."/>
            <person name="Kalinowski J."/>
            <person name="Ruckert C."/>
        </authorList>
    </citation>
    <scope>NUCLEOTIDE SEQUENCE</scope>
    <source>
        <strain evidence="3">VKM Ac-1069</strain>
    </source>
</reference>
<proteinExistence type="inferred from homology"/>
<comment type="caution">
    <text evidence="3">The sequence shown here is derived from an EMBL/GenBank/DDBJ whole genome shotgun (WGS) entry which is preliminary data.</text>
</comment>
<keyword evidence="4" id="KW-1185">Reference proteome</keyword>
<evidence type="ECO:0000259" key="2">
    <source>
        <dbReference type="Pfam" id="PF08327"/>
    </source>
</evidence>
<dbReference type="Pfam" id="PF08327">
    <property type="entry name" value="AHSA1"/>
    <property type="match status" value="1"/>
</dbReference>
<dbReference type="CDD" id="cd07826">
    <property type="entry name" value="SRPBCC_CalC_Aha1-like_9"/>
    <property type="match status" value="1"/>
</dbReference>
<comment type="similarity">
    <text evidence="1">Belongs to the AHA1 family.</text>
</comment>
<accession>A0A9W6LBQ6</accession>
<reference evidence="3" key="2">
    <citation type="submission" date="2023-01" db="EMBL/GenBank/DDBJ databases">
        <authorList>
            <person name="Sun Q."/>
            <person name="Evtushenko L."/>
        </authorList>
    </citation>
    <scope>NUCLEOTIDE SEQUENCE</scope>
    <source>
        <strain evidence="3">VKM Ac-1069</strain>
    </source>
</reference>
<dbReference type="EMBL" id="BSFQ01000041">
    <property type="protein sequence ID" value="GLL15110.1"/>
    <property type="molecule type" value="Genomic_DNA"/>
</dbReference>
<evidence type="ECO:0000313" key="3">
    <source>
        <dbReference type="EMBL" id="GLL15110.1"/>
    </source>
</evidence>
<feature type="domain" description="Activator of Hsp90 ATPase homologue 1/2-like C-terminal" evidence="2">
    <location>
        <begin position="27"/>
        <end position="156"/>
    </location>
</feature>
<name>A0A9W6LBQ6_9PSEU</name>